<evidence type="ECO:0000313" key="2">
    <source>
        <dbReference type="EMBL" id="SVB68771.1"/>
    </source>
</evidence>
<feature type="transmembrane region" description="Helical" evidence="1">
    <location>
        <begin position="5"/>
        <end position="23"/>
    </location>
</feature>
<organism evidence="2">
    <name type="scientific">marine metagenome</name>
    <dbReference type="NCBI Taxonomy" id="408172"/>
    <lineage>
        <taxon>unclassified sequences</taxon>
        <taxon>metagenomes</taxon>
        <taxon>ecological metagenomes</taxon>
    </lineage>
</organism>
<name>A0A382G3K3_9ZZZZ</name>
<gene>
    <name evidence="2" type="ORF">METZ01_LOCUS221625</name>
</gene>
<keyword evidence="1" id="KW-0812">Transmembrane</keyword>
<protein>
    <submittedName>
        <fullName evidence="2">Uncharacterized protein</fullName>
    </submittedName>
</protein>
<keyword evidence="1" id="KW-1133">Transmembrane helix</keyword>
<reference evidence="2" key="1">
    <citation type="submission" date="2018-05" db="EMBL/GenBank/DDBJ databases">
        <authorList>
            <person name="Lanie J.A."/>
            <person name="Ng W.-L."/>
            <person name="Kazmierczak K.M."/>
            <person name="Andrzejewski T.M."/>
            <person name="Davidsen T.M."/>
            <person name="Wayne K.J."/>
            <person name="Tettelin H."/>
            <person name="Glass J.I."/>
            <person name="Rusch D."/>
            <person name="Podicherti R."/>
            <person name="Tsui H.-C.T."/>
            <person name="Winkler M.E."/>
        </authorList>
    </citation>
    <scope>NUCLEOTIDE SEQUENCE</scope>
</reference>
<dbReference type="EMBL" id="UINC01052902">
    <property type="protein sequence ID" value="SVB68771.1"/>
    <property type="molecule type" value="Genomic_DNA"/>
</dbReference>
<accession>A0A382G3K3</accession>
<evidence type="ECO:0000256" key="1">
    <source>
        <dbReference type="SAM" id="Phobius"/>
    </source>
</evidence>
<keyword evidence="1" id="KW-0472">Membrane</keyword>
<proteinExistence type="predicted"/>
<dbReference type="AlphaFoldDB" id="A0A382G3K3"/>
<sequence>MKTHYVNLVLIPVFSLAMYHSLLLATPPLYLNAVIVVESLSWFLESRIRAKDENMFDLLEMRITIRCIVT</sequence>